<accession>A0A0P4W352</accession>
<dbReference type="PANTHER" id="PTHR14540">
    <property type="entry name" value="INTEGRATOR COMPLEX SUBUNIT 15"/>
    <property type="match status" value="1"/>
</dbReference>
<evidence type="ECO:0000256" key="1">
    <source>
        <dbReference type="SAM" id="MobiDB-lite"/>
    </source>
</evidence>
<dbReference type="InterPro" id="IPR027844">
    <property type="entry name" value="INTS15"/>
</dbReference>
<dbReference type="Pfam" id="PF14964">
    <property type="entry name" value="INTS15"/>
    <property type="match status" value="1"/>
</dbReference>
<dbReference type="EMBL" id="GDRN01076118">
    <property type="protein sequence ID" value="JAI62932.1"/>
    <property type="molecule type" value="Transcribed_RNA"/>
</dbReference>
<dbReference type="PANTHER" id="PTHR14540:SF2">
    <property type="entry name" value="INTEGRATOR COMPLEX SUBUNIT 15"/>
    <property type="match status" value="1"/>
</dbReference>
<organism evidence="2">
    <name type="scientific">Scylla olivacea</name>
    <name type="common">Orange mud crab</name>
    <name type="synonym">Cancer olivacea</name>
    <dbReference type="NCBI Taxonomy" id="85551"/>
    <lineage>
        <taxon>Eukaryota</taxon>
        <taxon>Metazoa</taxon>
        <taxon>Ecdysozoa</taxon>
        <taxon>Arthropoda</taxon>
        <taxon>Crustacea</taxon>
        <taxon>Multicrustacea</taxon>
        <taxon>Malacostraca</taxon>
        <taxon>Eumalacostraca</taxon>
        <taxon>Eucarida</taxon>
        <taxon>Decapoda</taxon>
        <taxon>Pleocyemata</taxon>
        <taxon>Brachyura</taxon>
        <taxon>Eubrachyura</taxon>
        <taxon>Portunoidea</taxon>
        <taxon>Portunidae</taxon>
        <taxon>Portuninae</taxon>
        <taxon>Scylla</taxon>
    </lineage>
</organism>
<sequence length="451" mass="49476">MFRRNGTSKKNMSIDLSELKRSDFPSCVRKGLYQLEEVLHMPHVPHHHELQQHIMDQFVFCCCDSSSKIRAIGPVEELVVVRELSQHLGKMVDTASRNSLFITLFHPSSHDPRTAHKLRILSALVSLAIATHNVSVLEATAVWMQQVCCLSGFSGEVCRGLVQDYFQLTPSAPPHFAAALRAMPTMAPLFTANLITTLSQLYAKIGSGEMCERPPDALVSTIVWWLKGTPGLPPHLALVPLTNSLPGVSLPMTAVPPLAPLMKWCVEAPFFEPTNDSSETLKRKVKMMRTETELEKATVGPSPSSSSPPPSSSTSSSPPVSFKSPPLSETSSDVYSQLHLSILQTLQNVPSVRARMTQKQVLCPKHVTSVVDAVSERIRSSTGSSSSSNTNNQMVDEEAIDLALNRLAQTILVALQTESLSGSLSDMWDSLHRLPKKNRLISTLLSSREAR</sequence>
<evidence type="ECO:0000313" key="2">
    <source>
        <dbReference type="EMBL" id="JAI62932.1"/>
    </source>
</evidence>
<feature type="region of interest" description="Disordered" evidence="1">
    <location>
        <begin position="291"/>
        <end position="328"/>
    </location>
</feature>
<protein>
    <submittedName>
        <fullName evidence="2">Uncharacterized protein</fullName>
    </submittedName>
</protein>
<proteinExistence type="predicted"/>
<reference evidence="2" key="1">
    <citation type="submission" date="2015-09" db="EMBL/GenBank/DDBJ databases">
        <title>Scylla olivacea transcriptome.</title>
        <authorList>
            <person name="Ikhwanuddin M."/>
        </authorList>
    </citation>
    <scope>NUCLEOTIDE SEQUENCE</scope>
</reference>
<name>A0A0P4W352_SCYOL</name>
<dbReference type="AlphaFoldDB" id="A0A0P4W352"/>
<feature type="compositionally biased region" description="Low complexity" evidence="1">
    <location>
        <begin position="312"/>
        <end position="328"/>
    </location>
</feature>